<dbReference type="InterPro" id="IPR002935">
    <property type="entry name" value="SAM_O-MeTrfase"/>
</dbReference>
<evidence type="ECO:0000313" key="5">
    <source>
        <dbReference type="Proteomes" id="UP000572051"/>
    </source>
</evidence>
<dbReference type="Gene3D" id="3.40.50.150">
    <property type="entry name" value="Vaccinia Virus protein VP39"/>
    <property type="match status" value="1"/>
</dbReference>
<dbReference type="PROSITE" id="PS51682">
    <property type="entry name" value="SAM_OMT_I"/>
    <property type="match status" value="1"/>
</dbReference>
<keyword evidence="2 4" id="KW-0808">Transferase</keyword>
<dbReference type="GO" id="GO:0008171">
    <property type="term" value="F:O-methyltransferase activity"/>
    <property type="evidence" value="ECO:0007669"/>
    <property type="project" value="InterPro"/>
</dbReference>
<accession>A0A7Z0JBK9</accession>
<dbReference type="InterPro" id="IPR029063">
    <property type="entry name" value="SAM-dependent_MTases_sf"/>
</dbReference>
<dbReference type="PANTHER" id="PTHR43167">
    <property type="entry name" value="PUTATIVE (AFU_ORTHOLOGUE AFUA_6G01830)-RELATED"/>
    <property type="match status" value="1"/>
</dbReference>
<evidence type="ECO:0000256" key="1">
    <source>
        <dbReference type="ARBA" id="ARBA00022603"/>
    </source>
</evidence>
<dbReference type="PANTHER" id="PTHR43167:SF1">
    <property type="entry name" value="PUTATIVE (AFU_ORTHOLOGUE AFUA_6G01830)-RELATED"/>
    <property type="match status" value="1"/>
</dbReference>
<dbReference type="GO" id="GO:0032259">
    <property type="term" value="P:methylation"/>
    <property type="evidence" value="ECO:0007669"/>
    <property type="project" value="UniProtKB-KW"/>
</dbReference>
<keyword evidence="3" id="KW-0949">S-adenosyl-L-methionine</keyword>
<reference evidence="4 5" key="1">
    <citation type="submission" date="2020-07" db="EMBL/GenBank/DDBJ databases">
        <title>Sequencing the genomes of 1000 actinobacteria strains.</title>
        <authorList>
            <person name="Klenk H.-P."/>
        </authorList>
    </citation>
    <scope>NUCLEOTIDE SEQUENCE [LARGE SCALE GENOMIC DNA]</scope>
    <source>
        <strain evidence="4 5">DSM 44442</strain>
    </source>
</reference>
<gene>
    <name evidence="4" type="ORF">HNR10_004212</name>
</gene>
<keyword evidence="1 4" id="KW-0489">Methyltransferase</keyword>
<organism evidence="4 5">
    <name type="scientific">Nocardiopsis aegyptia</name>
    <dbReference type="NCBI Taxonomy" id="220378"/>
    <lineage>
        <taxon>Bacteria</taxon>
        <taxon>Bacillati</taxon>
        <taxon>Actinomycetota</taxon>
        <taxon>Actinomycetes</taxon>
        <taxon>Streptosporangiales</taxon>
        <taxon>Nocardiopsidaceae</taxon>
        <taxon>Nocardiopsis</taxon>
    </lineage>
</organism>
<evidence type="ECO:0000256" key="3">
    <source>
        <dbReference type="ARBA" id="ARBA00022691"/>
    </source>
</evidence>
<dbReference type="Proteomes" id="UP000572051">
    <property type="component" value="Unassembled WGS sequence"/>
</dbReference>
<dbReference type="AlphaFoldDB" id="A0A7Z0JBK9"/>
<dbReference type="SUPFAM" id="SSF53335">
    <property type="entry name" value="S-adenosyl-L-methionine-dependent methyltransferases"/>
    <property type="match status" value="1"/>
</dbReference>
<comment type="caution">
    <text evidence="4">The sequence shown here is derived from an EMBL/GenBank/DDBJ whole genome shotgun (WGS) entry which is preliminary data.</text>
</comment>
<keyword evidence="5" id="KW-1185">Reference proteome</keyword>
<dbReference type="CDD" id="cd02440">
    <property type="entry name" value="AdoMet_MTases"/>
    <property type="match status" value="1"/>
</dbReference>
<evidence type="ECO:0000256" key="2">
    <source>
        <dbReference type="ARBA" id="ARBA00022679"/>
    </source>
</evidence>
<proteinExistence type="predicted"/>
<dbReference type="EMBL" id="JACCFS010000001">
    <property type="protein sequence ID" value="NYJ36331.1"/>
    <property type="molecule type" value="Genomic_DNA"/>
</dbReference>
<sequence length="208" mass="21977">MREQARFEQDAMEDGPLADAYDAGVRSATAPVDAATGAALRFLAAAIGARAVVEVGTGCGTSGIWLLRGMATDGILTTVDTRAEFQEYARTAFSRAGFGAGRARLIRGSALEMLPRLTDGGYDMVFVDADPESAPHYLSEARRLLRPGGVVVFNDATPVPSEPDGPLRVPDPAETAVREVIQQVREDESLIPLLLPIGQGLLAVIRGA</sequence>
<evidence type="ECO:0000313" key="4">
    <source>
        <dbReference type="EMBL" id="NYJ36331.1"/>
    </source>
</evidence>
<dbReference type="Pfam" id="PF01596">
    <property type="entry name" value="Methyltransf_3"/>
    <property type="match status" value="1"/>
</dbReference>
<name>A0A7Z0JBK9_9ACTN</name>
<protein>
    <submittedName>
        <fullName evidence="4">Putative O-methyltransferase YrrM</fullName>
    </submittedName>
</protein>